<comment type="caution">
    <text evidence="4">The sequence shown here is derived from an EMBL/GenBank/DDBJ whole genome shotgun (WGS) entry which is preliminary data.</text>
</comment>
<dbReference type="InterPro" id="IPR008030">
    <property type="entry name" value="NmrA-like"/>
</dbReference>
<dbReference type="EMBL" id="QWIJ01000231">
    <property type="protein sequence ID" value="RMX85289.1"/>
    <property type="molecule type" value="Genomic_DNA"/>
</dbReference>
<dbReference type="SUPFAM" id="SSF51735">
    <property type="entry name" value="NAD(P)-binding Rossmann-fold domains"/>
    <property type="match status" value="1"/>
</dbReference>
<keyword evidence="2" id="KW-0521">NADP</keyword>
<organism evidence="4 5">
    <name type="scientific">Hortaea werneckii</name>
    <name type="common">Black yeast</name>
    <name type="synonym">Cladosporium werneckii</name>
    <dbReference type="NCBI Taxonomy" id="91943"/>
    <lineage>
        <taxon>Eukaryota</taxon>
        <taxon>Fungi</taxon>
        <taxon>Dikarya</taxon>
        <taxon>Ascomycota</taxon>
        <taxon>Pezizomycotina</taxon>
        <taxon>Dothideomycetes</taxon>
        <taxon>Dothideomycetidae</taxon>
        <taxon>Mycosphaerellales</taxon>
        <taxon>Teratosphaeriaceae</taxon>
        <taxon>Hortaea</taxon>
    </lineage>
</organism>
<protein>
    <recommendedName>
        <fullName evidence="3">NmrA-like domain-containing protein</fullName>
    </recommendedName>
</protein>
<evidence type="ECO:0000256" key="2">
    <source>
        <dbReference type="ARBA" id="ARBA00022857"/>
    </source>
</evidence>
<dbReference type="InterPro" id="IPR051164">
    <property type="entry name" value="NmrA-like_oxidored"/>
</dbReference>
<gene>
    <name evidence="4" type="ORF">D0869_03940</name>
</gene>
<dbReference type="OrthoDB" id="413314at2759"/>
<dbReference type="AlphaFoldDB" id="A0A3M6X3V5"/>
<comment type="similarity">
    <text evidence="1">Belongs to the NmrA-type oxidoreductase family.</text>
</comment>
<dbReference type="Proteomes" id="UP000281245">
    <property type="component" value="Unassembled WGS sequence"/>
</dbReference>
<dbReference type="PANTHER" id="PTHR42748">
    <property type="entry name" value="NITROGEN METABOLITE REPRESSION PROTEIN NMRA FAMILY MEMBER"/>
    <property type="match status" value="1"/>
</dbReference>
<feature type="domain" description="NmrA-like" evidence="3">
    <location>
        <begin position="47"/>
        <end position="301"/>
    </location>
</feature>
<proteinExistence type="inferred from homology"/>
<evidence type="ECO:0000313" key="5">
    <source>
        <dbReference type="Proteomes" id="UP000281245"/>
    </source>
</evidence>
<dbReference type="Pfam" id="PF05368">
    <property type="entry name" value="NmrA"/>
    <property type="match status" value="1"/>
</dbReference>
<dbReference type="VEuPathDB" id="FungiDB:BTJ68_02462"/>
<dbReference type="PANTHER" id="PTHR42748:SF31">
    <property type="entry name" value="NMRA-LIKE DOMAIN-CONTAINING PROTEIN-RELATED"/>
    <property type="match status" value="1"/>
</dbReference>
<dbReference type="GO" id="GO:0005634">
    <property type="term" value="C:nucleus"/>
    <property type="evidence" value="ECO:0007669"/>
    <property type="project" value="TreeGrafter"/>
</dbReference>
<accession>A0A3M6X3V5</accession>
<reference evidence="4 5" key="1">
    <citation type="journal article" date="2018" name="BMC Genomics">
        <title>Genomic evidence for intraspecific hybridization in a clonal and extremely halotolerant yeast.</title>
        <authorList>
            <person name="Gostincar C."/>
            <person name="Stajich J.E."/>
            <person name="Zupancic J."/>
            <person name="Zalar P."/>
            <person name="Gunde-Cimerman N."/>
        </authorList>
    </citation>
    <scope>NUCLEOTIDE SEQUENCE [LARGE SCALE GENOMIC DNA]</scope>
    <source>
        <strain evidence="4 5">EXF-6656</strain>
    </source>
</reference>
<evidence type="ECO:0000256" key="1">
    <source>
        <dbReference type="ARBA" id="ARBA00006328"/>
    </source>
</evidence>
<name>A0A3M6X3V5_HORWE</name>
<evidence type="ECO:0000313" key="4">
    <source>
        <dbReference type="EMBL" id="RMX85289.1"/>
    </source>
</evidence>
<dbReference type="Gene3D" id="3.40.50.720">
    <property type="entry name" value="NAD(P)-binding Rossmann-like Domain"/>
    <property type="match status" value="1"/>
</dbReference>
<sequence length="360" mass="39742">MRAYVRSSRINPGLQTSTRHQRSGQGNDFNVFSSSQISITAIAIMAPTILVVGATGNTGRSVVEHLPKLLKNTSLSSAKILALTRSSSSPTAQQLAQMQGVEVIEQNWVETTEEWLREHEVVRAFVASHNEPTQFAEEGQFMVNALRAGVKYVVRISTTAANVHPDFPAYYPRSHWAIEHMLDQPEFDEMDFTSLQPNGFSTMFVSGAAEMVKSFRSTGKQEPLRLIMDQHTPTGLVDSYDVGVLAAHLLAQEDSTPHNGKRYVVNGPEDITGEQVTKLVEQYLGEPVKDVRYADLSMIDDFAGNYPGPKNLIRSIKHAPVTTWEGKAKAETTSKEVLELCAPKRTVGDVLRQMIDGEAV</sequence>
<dbReference type="InterPro" id="IPR036291">
    <property type="entry name" value="NAD(P)-bd_dom_sf"/>
</dbReference>
<evidence type="ECO:0000259" key="3">
    <source>
        <dbReference type="Pfam" id="PF05368"/>
    </source>
</evidence>